<dbReference type="InterPro" id="IPR002938">
    <property type="entry name" value="FAD-bd"/>
</dbReference>
<comment type="similarity">
    <text evidence="2">Belongs to the paxM FAD-dependent monooxygenase family.</text>
</comment>
<dbReference type="GO" id="GO:0071949">
    <property type="term" value="F:FAD binding"/>
    <property type="evidence" value="ECO:0007669"/>
    <property type="project" value="InterPro"/>
</dbReference>
<evidence type="ECO:0000256" key="3">
    <source>
        <dbReference type="ARBA" id="ARBA00022630"/>
    </source>
</evidence>
<feature type="non-terminal residue" evidence="8">
    <location>
        <position position="409"/>
    </location>
</feature>
<dbReference type="InterPro" id="IPR051104">
    <property type="entry name" value="FAD_monoxygenase"/>
</dbReference>
<dbReference type="Proteomes" id="UP000777438">
    <property type="component" value="Unassembled WGS sequence"/>
</dbReference>
<keyword evidence="9" id="KW-1185">Reference proteome</keyword>
<dbReference type="InterPro" id="IPR036188">
    <property type="entry name" value="FAD/NAD-bd_sf"/>
</dbReference>
<protein>
    <recommendedName>
        <fullName evidence="7">FAD-binding domain-containing protein</fullName>
    </recommendedName>
</protein>
<evidence type="ECO:0000256" key="2">
    <source>
        <dbReference type="ARBA" id="ARBA00007992"/>
    </source>
</evidence>
<dbReference type="Gene3D" id="3.50.50.60">
    <property type="entry name" value="FAD/NAD(P)-binding domain"/>
    <property type="match status" value="1"/>
</dbReference>
<dbReference type="PANTHER" id="PTHR46720">
    <property type="entry name" value="HYDROXYLASE, PUTATIVE (AFU_ORTHOLOGUE AFUA_3G01460)-RELATED"/>
    <property type="match status" value="1"/>
</dbReference>
<dbReference type="PANTHER" id="PTHR46720:SF3">
    <property type="entry name" value="FAD-BINDING DOMAIN-CONTAINING PROTEIN-RELATED"/>
    <property type="match status" value="1"/>
</dbReference>
<organism evidence="8 9">
    <name type="scientific">Thelonectria olida</name>
    <dbReference type="NCBI Taxonomy" id="1576542"/>
    <lineage>
        <taxon>Eukaryota</taxon>
        <taxon>Fungi</taxon>
        <taxon>Dikarya</taxon>
        <taxon>Ascomycota</taxon>
        <taxon>Pezizomycotina</taxon>
        <taxon>Sordariomycetes</taxon>
        <taxon>Hypocreomycetidae</taxon>
        <taxon>Hypocreales</taxon>
        <taxon>Nectriaceae</taxon>
        <taxon>Thelonectria</taxon>
    </lineage>
</organism>
<evidence type="ECO:0000313" key="9">
    <source>
        <dbReference type="Proteomes" id="UP000777438"/>
    </source>
</evidence>
<evidence type="ECO:0000259" key="7">
    <source>
        <dbReference type="Pfam" id="PF01494"/>
    </source>
</evidence>
<dbReference type="GO" id="GO:0004497">
    <property type="term" value="F:monooxygenase activity"/>
    <property type="evidence" value="ECO:0007669"/>
    <property type="project" value="UniProtKB-KW"/>
</dbReference>
<evidence type="ECO:0000313" key="8">
    <source>
        <dbReference type="EMBL" id="KAH6886904.1"/>
    </source>
</evidence>
<dbReference type="EMBL" id="JAGPYM010000015">
    <property type="protein sequence ID" value="KAH6886904.1"/>
    <property type="molecule type" value="Genomic_DNA"/>
</dbReference>
<keyword evidence="6" id="KW-0503">Monooxygenase</keyword>
<dbReference type="SUPFAM" id="SSF51905">
    <property type="entry name" value="FAD/NAD(P)-binding domain"/>
    <property type="match status" value="1"/>
</dbReference>
<reference evidence="8 9" key="1">
    <citation type="journal article" date="2021" name="Nat. Commun.">
        <title>Genetic determinants of endophytism in the Arabidopsis root mycobiome.</title>
        <authorList>
            <person name="Mesny F."/>
            <person name="Miyauchi S."/>
            <person name="Thiergart T."/>
            <person name="Pickel B."/>
            <person name="Atanasova L."/>
            <person name="Karlsson M."/>
            <person name="Huettel B."/>
            <person name="Barry K.W."/>
            <person name="Haridas S."/>
            <person name="Chen C."/>
            <person name="Bauer D."/>
            <person name="Andreopoulos W."/>
            <person name="Pangilinan J."/>
            <person name="LaButti K."/>
            <person name="Riley R."/>
            <person name="Lipzen A."/>
            <person name="Clum A."/>
            <person name="Drula E."/>
            <person name="Henrissat B."/>
            <person name="Kohler A."/>
            <person name="Grigoriev I.V."/>
            <person name="Martin F.M."/>
            <person name="Hacquard S."/>
        </authorList>
    </citation>
    <scope>NUCLEOTIDE SEQUENCE [LARGE SCALE GENOMIC DNA]</scope>
    <source>
        <strain evidence="8 9">MPI-CAGE-CH-0241</strain>
    </source>
</reference>
<name>A0A9P9AQX6_9HYPO</name>
<accession>A0A9P9AQX6</accession>
<gene>
    <name evidence="8" type="ORF">B0T10DRAFT_575278</name>
</gene>
<evidence type="ECO:0000256" key="6">
    <source>
        <dbReference type="ARBA" id="ARBA00023033"/>
    </source>
</evidence>
<keyword evidence="5" id="KW-0560">Oxidoreductase</keyword>
<keyword evidence="4" id="KW-0274">FAD</keyword>
<sequence>LKVAIIGGGPAGLAAAIAFNRLSFVDWKLYEKKPVISEIGNGLSIQKHTWRILELLGAAHHITTDDFFRPEDNHSVQHRTVLTTLFSNGQTAQLLDIQYSPDNTPSHQLPCRAHRSKLQQALLKEVDQSRVQVGKSLVGAHKLNSGKIKIEFEGGYSDEVDLIVGADGIRSVVRAFAFPDHKIAYTGAVAYRTIVRTSDALKINGIPKGVTFWHGTGGNWLYTCPLGGDDFELTAKIAVPASEVDAVSWGRPVPVDNLTKPLSDFSLPIQQLLGLVNKVDEYSFFAGPRLDTVIQHGAVALIGDASHPLSGAFGAGAGFALEDAHVLAQSLEWGWARSRTSSQKGNLDAALNLFDSVRSPHYNDLYNVLDEYKEAEARLPTGLSAADEIAYRVKHTWHKKHNWMYFYEV</sequence>
<evidence type="ECO:0000256" key="5">
    <source>
        <dbReference type="ARBA" id="ARBA00023002"/>
    </source>
</evidence>
<evidence type="ECO:0000256" key="1">
    <source>
        <dbReference type="ARBA" id="ARBA00001974"/>
    </source>
</evidence>
<dbReference type="Pfam" id="PF01494">
    <property type="entry name" value="FAD_binding_3"/>
    <property type="match status" value="1"/>
</dbReference>
<dbReference type="AlphaFoldDB" id="A0A9P9AQX6"/>
<comment type="cofactor">
    <cofactor evidence="1">
        <name>FAD</name>
        <dbReference type="ChEBI" id="CHEBI:57692"/>
    </cofactor>
</comment>
<dbReference type="GO" id="GO:0044550">
    <property type="term" value="P:secondary metabolite biosynthetic process"/>
    <property type="evidence" value="ECO:0007669"/>
    <property type="project" value="TreeGrafter"/>
</dbReference>
<evidence type="ECO:0000256" key="4">
    <source>
        <dbReference type="ARBA" id="ARBA00022827"/>
    </source>
</evidence>
<dbReference type="PRINTS" id="PR00420">
    <property type="entry name" value="RNGMNOXGNASE"/>
</dbReference>
<proteinExistence type="inferred from homology"/>
<feature type="domain" description="FAD-binding" evidence="7">
    <location>
        <begin position="2"/>
        <end position="175"/>
    </location>
</feature>
<dbReference type="OrthoDB" id="417877at2759"/>
<keyword evidence="3" id="KW-0285">Flavoprotein</keyword>
<comment type="caution">
    <text evidence="8">The sequence shown here is derived from an EMBL/GenBank/DDBJ whole genome shotgun (WGS) entry which is preliminary data.</text>
</comment>